<comment type="caution">
    <text evidence="4">The sequence shown here is derived from an EMBL/GenBank/DDBJ whole genome shotgun (WGS) entry which is preliminary data.</text>
</comment>
<dbReference type="AlphaFoldDB" id="A0A942Y9R9"/>
<dbReference type="Pfam" id="PF00583">
    <property type="entry name" value="Acetyltransf_1"/>
    <property type="match status" value="1"/>
</dbReference>
<organism evidence="4">
    <name type="scientific">Neobacillus citreus</name>
    <dbReference type="NCBI Taxonomy" id="2833578"/>
    <lineage>
        <taxon>Bacteria</taxon>
        <taxon>Bacillati</taxon>
        <taxon>Bacillota</taxon>
        <taxon>Bacilli</taxon>
        <taxon>Bacillales</taxon>
        <taxon>Bacillaceae</taxon>
        <taxon>Neobacillus</taxon>
    </lineage>
</organism>
<dbReference type="PANTHER" id="PTHR43877">
    <property type="entry name" value="AMINOALKYLPHOSPHONATE N-ACETYLTRANSFERASE-RELATED-RELATED"/>
    <property type="match status" value="1"/>
</dbReference>
<dbReference type="GO" id="GO:0016747">
    <property type="term" value="F:acyltransferase activity, transferring groups other than amino-acyl groups"/>
    <property type="evidence" value="ECO:0007669"/>
    <property type="project" value="InterPro"/>
</dbReference>
<dbReference type="PANTHER" id="PTHR43877:SF2">
    <property type="entry name" value="AMINOALKYLPHOSPHONATE N-ACETYLTRANSFERASE-RELATED"/>
    <property type="match status" value="1"/>
</dbReference>
<reference evidence="4" key="1">
    <citation type="submission" date="2021-05" db="EMBL/GenBank/DDBJ databases">
        <title>Novel Bacillus species.</title>
        <authorList>
            <person name="Liu G."/>
        </authorList>
    </citation>
    <scope>NUCLEOTIDE SEQUENCE</scope>
    <source>
        <strain evidence="4">FJAT-50051</strain>
    </source>
</reference>
<evidence type="ECO:0000256" key="2">
    <source>
        <dbReference type="ARBA" id="ARBA00023315"/>
    </source>
</evidence>
<evidence type="ECO:0000313" key="4">
    <source>
        <dbReference type="EMBL" id="MBS4182603.1"/>
    </source>
</evidence>
<dbReference type="CDD" id="cd04301">
    <property type="entry name" value="NAT_SF"/>
    <property type="match status" value="1"/>
</dbReference>
<keyword evidence="1" id="KW-0808">Transferase</keyword>
<proteinExistence type="predicted"/>
<gene>
    <name evidence="4" type="ORF">KHB02_14485</name>
</gene>
<name>A0A942Y9R9_9BACI</name>
<dbReference type="EMBL" id="JAGYPE010000002">
    <property type="protein sequence ID" value="MBS4182603.1"/>
    <property type="molecule type" value="Genomic_DNA"/>
</dbReference>
<keyword evidence="2" id="KW-0012">Acyltransferase</keyword>
<protein>
    <submittedName>
        <fullName evidence="4">GNAT family N-acetyltransferase</fullName>
    </submittedName>
</protein>
<sequence>MGTTERTAAARAATECTITPRTDEHLHDLVEVLWRVHAGGYPATWPGDPAAWLSPDGLLHTRVAIVDGRVVGHVGVAVPAPGRMPQVTRLFVDPDARGRGVADALLAEAEAVAPGTHLRLDVTEETPAAWRLYERRGWCLTGRGPADWAKPSGEVPTVRYYAKRVG</sequence>
<dbReference type="PROSITE" id="PS51186">
    <property type="entry name" value="GNAT"/>
    <property type="match status" value="1"/>
</dbReference>
<dbReference type="Gene3D" id="3.40.630.30">
    <property type="match status" value="1"/>
</dbReference>
<evidence type="ECO:0000259" key="3">
    <source>
        <dbReference type="PROSITE" id="PS51186"/>
    </source>
</evidence>
<dbReference type="InterPro" id="IPR016181">
    <property type="entry name" value="Acyl_CoA_acyltransferase"/>
</dbReference>
<accession>A0A942Y9R9</accession>
<dbReference type="SUPFAM" id="SSF55729">
    <property type="entry name" value="Acyl-CoA N-acyltransferases (Nat)"/>
    <property type="match status" value="1"/>
</dbReference>
<dbReference type="InterPro" id="IPR000182">
    <property type="entry name" value="GNAT_dom"/>
</dbReference>
<feature type="domain" description="N-acetyltransferase" evidence="3">
    <location>
        <begin position="16"/>
        <end position="166"/>
    </location>
</feature>
<dbReference type="InterPro" id="IPR050832">
    <property type="entry name" value="Bact_Acetyltransf"/>
</dbReference>
<evidence type="ECO:0000256" key="1">
    <source>
        <dbReference type="ARBA" id="ARBA00022679"/>
    </source>
</evidence>